<sequence length="86" mass="10126">FLSKTELDEIKEVMSMTRLGQMLMDEGMEKGIELTQTASIKKLMKNMGWTIDQAMEALDIPEEKREKYRQEIKRAFQVLCKQKKLI</sequence>
<evidence type="ECO:0000313" key="2">
    <source>
        <dbReference type="Proteomes" id="UP000431304"/>
    </source>
</evidence>
<name>A0A844E7C2_EUBRA</name>
<accession>A0A844E7C2</accession>
<dbReference type="Proteomes" id="UP000431304">
    <property type="component" value="Unassembled WGS sequence"/>
</dbReference>
<proteinExistence type="predicted"/>
<protein>
    <submittedName>
        <fullName evidence="1">Uncharacterized protein</fullName>
    </submittedName>
</protein>
<dbReference type="AlphaFoldDB" id="A0A844E7C2"/>
<reference evidence="1 2" key="1">
    <citation type="journal article" date="2019" name="Nat. Med.">
        <title>A library of human gut bacterial isolates paired with longitudinal multiomics data enables mechanistic microbiome research.</title>
        <authorList>
            <person name="Poyet M."/>
            <person name="Groussin M."/>
            <person name="Gibbons S.M."/>
            <person name="Avila-Pacheco J."/>
            <person name="Jiang X."/>
            <person name="Kearney S.M."/>
            <person name="Perrotta A.R."/>
            <person name="Berdy B."/>
            <person name="Zhao S."/>
            <person name="Lieberman T.D."/>
            <person name="Swanson P.K."/>
            <person name="Smith M."/>
            <person name="Roesemann S."/>
            <person name="Alexander J.E."/>
            <person name="Rich S.A."/>
            <person name="Livny J."/>
            <person name="Vlamakis H."/>
            <person name="Clish C."/>
            <person name="Bullock K."/>
            <person name="Deik A."/>
            <person name="Scott J."/>
            <person name="Pierce K.A."/>
            <person name="Xavier R.J."/>
            <person name="Alm E.J."/>
        </authorList>
    </citation>
    <scope>NUCLEOTIDE SEQUENCE [LARGE SCALE GENOMIC DNA]</scope>
    <source>
        <strain evidence="1 2">BIOML-A3</strain>
    </source>
</reference>
<evidence type="ECO:0000313" key="1">
    <source>
        <dbReference type="EMBL" id="MSD17540.1"/>
    </source>
</evidence>
<organism evidence="1 2">
    <name type="scientific">Eubacterium ramulus</name>
    <dbReference type="NCBI Taxonomy" id="39490"/>
    <lineage>
        <taxon>Bacteria</taxon>
        <taxon>Bacillati</taxon>
        <taxon>Bacillota</taxon>
        <taxon>Clostridia</taxon>
        <taxon>Eubacteriales</taxon>
        <taxon>Eubacteriaceae</taxon>
        <taxon>Eubacterium</taxon>
    </lineage>
</organism>
<comment type="caution">
    <text evidence="1">The sequence shown here is derived from an EMBL/GenBank/DDBJ whole genome shotgun (WGS) entry which is preliminary data.</text>
</comment>
<gene>
    <name evidence="1" type="ORF">GKE72_16105</name>
</gene>
<feature type="non-terminal residue" evidence="1">
    <location>
        <position position="1"/>
    </location>
</feature>
<dbReference type="EMBL" id="WKRA01000064">
    <property type="protein sequence ID" value="MSD17540.1"/>
    <property type="molecule type" value="Genomic_DNA"/>
</dbReference>